<dbReference type="STRING" id="56780.SYN_00592"/>
<dbReference type="PANTHER" id="PTHR42852:SF13">
    <property type="entry name" value="PROTEIN DIPZ"/>
    <property type="match status" value="1"/>
</dbReference>
<protein>
    <submittedName>
        <fullName evidence="4">Hypothetical membrane protein</fullName>
    </submittedName>
</protein>
<keyword evidence="2" id="KW-0812">Transmembrane</keyword>
<keyword evidence="1" id="KW-0676">Redox-active center</keyword>
<dbReference type="KEGG" id="sat:SYN_00592"/>
<dbReference type="PROSITE" id="PS00194">
    <property type="entry name" value="THIOREDOXIN_1"/>
    <property type="match status" value="1"/>
</dbReference>
<dbReference type="PROSITE" id="PS51352">
    <property type="entry name" value="THIOREDOXIN_2"/>
    <property type="match status" value="1"/>
</dbReference>
<feature type="transmembrane region" description="Helical" evidence="2">
    <location>
        <begin position="64"/>
        <end position="84"/>
    </location>
</feature>
<dbReference type="SUPFAM" id="SSF52833">
    <property type="entry name" value="Thioredoxin-like"/>
    <property type="match status" value="1"/>
</dbReference>
<dbReference type="InterPro" id="IPR036249">
    <property type="entry name" value="Thioredoxin-like_sf"/>
</dbReference>
<evidence type="ECO:0000259" key="3">
    <source>
        <dbReference type="PROSITE" id="PS51352"/>
    </source>
</evidence>
<dbReference type="PANTHER" id="PTHR42852">
    <property type="entry name" value="THIOL:DISULFIDE INTERCHANGE PROTEIN DSBE"/>
    <property type="match status" value="1"/>
</dbReference>
<keyword evidence="2" id="KW-0472">Membrane</keyword>
<organism evidence="4 5">
    <name type="scientific">Syntrophus aciditrophicus (strain SB)</name>
    <dbReference type="NCBI Taxonomy" id="56780"/>
    <lineage>
        <taxon>Bacteria</taxon>
        <taxon>Pseudomonadati</taxon>
        <taxon>Thermodesulfobacteriota</taxon>
        <taxon>Syntrophia</taxon>
        <taxon>Syntrophales</taxon>
        <taxon>Syntrophaceae</taxon>
        <taxon>Syntrophus</taxon>
    </lineage>
</organism>
<dbReference type="Gene3D" id="3.40.30.10">
    <property type="entry name" value="Glutaredoxin"/>
    <property type="match status" value="1"/>
</dbReference>
<dbReference type="InterPro" id="IPR050553">
    <property type="entry name" value="Thioredoxin_ResA/DsbE_sf"/>
</dbReference>
<dbReference type="EMBL" id="CP000252">
    <property type="protein sequence ID" value="ABC78236.1"/>
    <property type="molecule type" value="Genomic_DNA"/>
</dbReference>
<dbReference type="GO" id="GO:0016209">
    <property type="term" value="F:antioxidant activity"/>
    <property type="evidence" value="ECO:0007669"/>
    <property type="project" value="InterPro"/>
</dbReference>
<sequence>MKLFPREKQPLLIFKIQSPLLNKISTTFSSQKYQAEIVNSNYDVNHVKQTLFLRRGGRIMKRFWSFYLLWLALFLTIVGGRALAVSPPQVGGVLPEFELAVPKDAAEKNYLGLTRGLPLFGKETFKIQQIKADVVILEIFSMYCPHCQAEAPKVNDLYAKINNTPSLRGKIKIIGIGIGNNVYEVGTFKKKYKIPFPLFTDEDFSLHKKFGEVRTPYFIVIRNYPKGSYRIVYSQLGAFGEVDQFLSQVIKLTGIK</sequence>
<evidence type="ECO:0000313" key="5">
    <source>
        <dbReference type="Proteomes" id="UP000001933"/>
    </source>
</evidence>
<dbReference type="Proteomes" id="UP000001933">
    <property type="component" value="Chromosome"/>
</dbReference>
<dbReference type="GO" id="GO:0016491">
    <property type="term" value="F:oxidoreductase activity"/>
    <property type="evidence" value="ECO:0007669"/>
    <property type="project" value="InterPro"/>
</dbReference>
<dbReference type="AlphaFoldDB" id="Q2LVX6"/>
<feature type="domain" description="Thioredoxin" evidence="3">
    <location>
        <begin position="88"/>
        <end position="254"/>
    </location>
</feature>
<proteinExistence type="predicted"/>
<evidence type="ECO:0000313" key="4">
    <source>
        <dbReference type="EMBL" id="ABC78236.1"/>
    </source>
</evidence>
<evidence type="ECO:0000256" key="2">
    <source>
        <dbReference type="SAM" id="Phobius"/>
    </source>
</evidence>
<dbReference type="InterPro" id="IPR000866">
    <property type="entry name" value="AhpC/TSA"/>
</dbReference>
<dbReference type="eggNOG" id="COG1225">
    <property type="taxonomic scope" value="Bacteria"/>
</dbReference>
<reference evidence="4 5" key="1">
    <citation type="journal article" date="2007" name="Proc. Natl. Acad. Sci. U.S.A.">
        <title>The genome of Syntrophus aciditrophicus: life at the thermodynamic limit of microbial growth.</title>
        <authorList>
            <person name="McInerney M.J."/>
            <person name="Rohlin L."/>
            <person name="Mouttaki H."/>
            <person name="Kim U."/>
            <person name="Krupp R.S."/>
            <person name="Rios-Hernandez L."/>
            <person name="Sieber J."/>
            <person name="Struchtemeyer C.G."/>
            <person name="Bhattacharyya A."/>
            <person name="Campbell J.W."/>
            <person name="Gunsalus R.P."/>
        </authorList>
    </citation>
    <scope>NUCLEOTIDE SEQUENCE [LARGE SCALE GENOMIC DNA]</scope>
    <source>
        <strain evidence="4 5">SB</strain>
    </source>
</reference>
<dbReference type="HOGENOM" id="CLU_093417_0_0_7"/>
<keyword evidence="5" id="KW-1185">Reference proteome</keyword>
<dbReference type="InterPro" id="IPR017937">
    <property type="entry name" value="Thioredoxin_CS"/>
</dbReference>
<dbReference type="Pfam" id="PF00578">
    <property type="entry name" value="AhpC-TSA"/>
    <property type="match status" value="1"/>
</dbReference>
<name>Q2LVX6_SYNAS</name>
<dbReference type="InterPro" id="IPR013766">
    <property type="entry name" value="Thioredoxin_domain"/>
</dbReference>
<accession>Q2LVX6</accession>
<gene>
    <name evidence="4" type="ORF">SYN_00592</name>
</gene>
<dbReference type="InParanoid" id="Q2LVX6"/>
<keyword evidence="2" id="KW-1133">Transmembrane helix</keyword>
<evidence type="ECO:0000256" key="1">
    <source>
        <dbReference type="ARBA" id="ARBA00023284"/>
    </source>
</evidence>
<dbReference type="CDD" id="cd02966">
    <property type="entry name" value="TlpA_like_family"/>
    <property type="match status" value="1"/>
</dbReference>